<evidence type="ECO:0000313" key="5">
    <source>
        <dbReference type="EMBL" id="MFD2261837.1"/>
    </source>
</evidence>
<proteinExistence type="inferred from homology"/>
<dbReference type="InterPro" id="IPR012292">
    <property type="entry name" value="Globin/Proto"/>
</dbReference>
<dbReference type="PANTHER" id="PTHR32089">
    <property type="entry name" value="METHYL-ACCEPTING CHEMOTAXIS PROTEIN MCPB"/>
    <property type="match status" value="1"/>
</dbReference>
<dbReference type="Gene3D" id="1.10.287.950">
    <property type="entry name" value="Methyl-accepting chemotaxis protein"/>
    <property type="match status" value="1"/>
</dbReference>
<dbReference type="InterPro" id="IPR009050">
    <property type="entry name" value="Globin-like_sf"/>
</dbReference>
<dbReference type="PRINTS" id="PR00260">
    <property type="entry name" value="CHEMTRNSDUCR"/>
</dbReference>
<reference evidence="6" key="1">
    <citation type="journal article" date="2019" name="Int. J. Syst. Evol. Microbiol.">
        <title>The Global Catalogue of Microorganisms (GCM) 10K type strain sequencing project: providing services to taxonomists for standard genome sequencing and annotation.</title>
        <authorList>
            <consortium name="The Broad Institute Genomics Platform"/>
            <consortium name="The Broad Institute Genome Sequencing Center for Infectious Disease"/>
            <person name="Wu L."/>
            <person name="Ma J."/>
        </authorList>
    </citation>
    <scope>NUCLEOTIDE SEQUENCE [LARGE SCALE GENOMIC DNA]</scope>
    <source>
        <strain evidence="6">CGMCC 1.19062</strain>
    </source>
</reference>
<keyword evidence="6" id="KW-1185">Reference proteome</keyword>
<keyword evidence="1 3" id="KW-0807">Transducer</keyword>
<dbReference type="SMART" id="SM00283">
    <property type="entry name" value="MA"/>
    <property type="match status" value="1"/>
</dbReference>
<dbReference type="InterPro" id="IPR044398">
    <property type="entry name" value="Globin-sensor_dom"/>
</dbReference>
<feature type="domain" description="Methyl-accepting transducer" evidence="4">
    <location>
        <begin position="189"/>
        <end position="418"/>
    </location>
</feature>
<name>A0ABW5DLH8_9PROT</name>
<dbReference type="PROSITE" id="PS50111">
    <property type="entry name" value="CHEMOTAXIS_TRANSDUC_2"/>
    <property type="match status" value="1"/>
</dbReference>
<accession>A0ABW5DLH8</accession>
<dbReference type="Proteomes" id="UP001597295">
    <property type="component" value="Unassembled WGS sequence"/>
</dbReference>
<protein>
    <submittedName>
        <fullName evidence="5">Methyl-accepting chemotaxis protein</fullName>
    </submittedName>
</protein>
<comment type="similarity">
    <text evidence="2">Belongs to the methyl-accepting chemotaxis (MCP) protein family.</text>
</comment>
<dbReference type="InterPro" id="IPR004089">
    <property type="entry name" value="MCPsignal_dom"/>
</dbReference>
<dbReference type="Pfam" id="PF00015">
    <property type="entry name" value="MCPsignal"/>
    <property type="match status" value="1"/>
</dbReference>
<dbReference type="RefSeq" id="WP_379874751.1">
    <property type="nucleotide sequence ID" value="NZ_JBHUIP010000003.1"/>
</dbReference>
<dbReference type="SUPFAM" id="SSF58104">
    <property type="entry name" value="Methyl-accepting chemotaxis protein (MCP) signaling domain"/>
    <property type="match status" value="1"/>
</dbReference>
<evidence type="ECO:0000259" key="4">
    <source>
        <dbReference type="PROSITE" id="PS50111"/>
    </source>
</evidence>
<evidence type="ECO:0000256" key="1">
    <source>
        <dbReference type="ARBA" id="ARBA00023224"/>
    </source>
</evidence>
<dbReference type="Pfam" id="PF11563">
    <property type="entry name" value="Protoglobin"/>
    <property type="match status" value="1"/>
</dbReference>
<dbReference type="Gene3D" id="1.10.490.10">
    <property type="entry name" value="Globins"/>
    <property type="match status" value="1"/>
</dbReference>
<dbReference type="SUPFAM" id="SSF46458">
    <property type="entry name" value="Globin-like"/>
    <property type="match status" value="1"/>
</dbReference>
<evidence type="ECO:0000256" key="3">
    <source>
        <dbReference type="PROSITE-ProRule" id="PRU00284"/>
    </source>
</evidence>
<evidence type="ECO:0000313" key="6">
    <source>
        <dbReference type="Proteomes" id="UP001597295"/>
    </source>
</evidence>
<comment type="caution">
    <text evidence="5">The sequence shown here is derived from an EMBL/GenBank/DDBJ whole genome shotgun (WGS) entry which is preliminary data.</text>
</comment>
<organism evidence="5 6">
    <name type="scientific">Lacibacterium aquatile</name>
    <dbReference type="NCBI Taxonomy" id="1168082"/>
    <lineage>
        <taxon>Bacteria</taxon>
        <taxon>Pseudomonadati</taxon>
        <taxon>Pseudomonadota</taxon>
        <taxon>Alphaproteobacteria</taxon>
        <taxon>Rhodospirillales</taxon>
        <taxon>Rhodospirillaceae</taxon>
    </lineage>
</organism>
<evidence type="ECO:0000256" key="2">
    <source>
        <dbReference type="ARBA" id="ARBA00029447"/>
    </source>
</evidence>
<dbReference type="InterPro" id="IPR039379">
    <property type="entry name" value="Protoglobin_sensor_dom"/>
</dbReference>
<dbReference type="PANTHER" id="PTHR32089:SF112">
    <property type="entry name" value="LYSOZYME-LIKE PROTEIN-RELATED"/>
    <property type="match status" value="1"/>
</dbReference>
<dbReference type="CDD" id="cd01068">
    <property type="entry name" value="globin_sensor"/>
    <property type="match status" value="1"/>
</dbReference>
<sequence>MSQNVAKEDMNVKFQVFYIDKQDIEIITKYSNFIQEILPNLLEKLHANFTPWPEIRNALMDPAVHELRLKHWMRVATGKLGEGFMASAQALAGAFYDHGVPAYAVSICHGTVVNALLRELNDKLPRRRFRADDRAAIFAAYNKAAFLDLEILLETYAQAEQRAKHQTMEKLARSFDAQIRTVVAGVTTSADHIETAAGQIARATDRSSTSTSAIAATAEQASINVQTVAAAAEELAASVGTINGEVMRSAQIATQAVQDAERTDKVVQALAEEAHQVGEVVGLISQIAAQTNLLALNATIEAARAGDAGKGFAVVASEVKNLATQTARATDEIGQKIAEIQRSTTGAVEAIRAIGTTIGTISGITGSLSEAFAAQEATTREIARNVNEVARGNHQVSRSMEEMSTDVAETRSVTDALASSAHGLGSQTETLRQAVDSFLESVKAA</sequence>
<gene>
    <name evidence="5" type="ORF">ACFSM5_02990</name>
</gene>
<dbReference type="EMBL" id="JBHUIP010000003">
    <property type="protein sequence ID" value="MFD2261837.1"/>
    <property type="molecule type" value="Genomic_DNA"/>
</dbReference>
<dbReference type="InterPro" id="IPR004090">
    <property type="entry name" value="Chemotax_Me-accpt_rcpt"/>
</dbReference>